<feature type="compositionally biased region" description="Acidic residues" evidence="2">
    <location>
        <begin position="166"/>
        <end position="180"/>
    </location>
</feature>
<dbReference type="GO" id="GO:0006355">
    <property type="term" value="P:regulation of DNA-templated transcription"/>
    <property type="evidence" value="ECO:0007669"/>
    <property type="project" value="InterPro"/>
</dbReference>
<dbReference type="EMBL" id="GL832978">
    <property type="protein sequence ID" value="EGD77520.1"/>
    <property type="molecule type" value="Genomic_DNA"/>
</dbReference>
<dbReference type="GeneID" id="16070965"/>
<dbReference type="PROSITE" id="PS51913">
    <property type="entry name" value="HTH_HARE"/>
    <property type="match status" value="1"/>
</dbReference>
<name>F2UK71_SALR5</name>
<reference evidence="4" key="1">
    <citation type="submission" date="2009-08" db="EMBL/GenBank/DDBJ databases">
        <title>Annotation of Salpingoeca rosetta.</title>
        <authorList>
            <consortium name="The Broad Institute Genome Sequencing Platform"/>
            <person name="Russ C."/>
            <person name="Cuomo C."/>
            <person name="Burger G."/>
            <person name="Gray M.W."/>
            <person name="Holland P.W.H."/>
            <person name="King N."/>
            <person name="Lang F.B.F."/>
            <person name="Roger A.J."/>
            <person name="Ruiz-Trillo I."/>
            <person name="Young S.K."/>
            <person name="Zeng Q."/>
            <person name="Gargeya S."/>
            <person name="Alvarado L."/>
            <person name="Berlin A."/>
            <person name="Chapman S.B."/>
            <person name="Chen Z."/>
            <person name="Freedman E."/>
            <person name="Gellesch M."/>
            <person name="Goldberg J."/>
            <person name="Griggs A."/>
            <person name="Gujja S."/>
            <person name="Heilman E."/>
            <person name="Heiman D."/>
            <person name="Howarth C."/>
            <person name="Mehta T."/>
            <person name="Neiman D."/>
            <person name="Pearson M."/>
            <person name="Roberts A."/>
            <person name="Saif S."/>
            <person name="Shea T."/>
            <person name="Shenoy N."/>
            <person name="Sisk P."/>
            <person name="Stolte C."/>
            <person name="Sykes S."/>
            <person name="White J."/>
            <person name="Yandava C."/>
            <person name="Haas B."/>
            <person name="Nusbaum C."/>
            <person name="Birren B."/>
        </authorList>
    </citation>
    <scope>NUCLEOTIDE SEQUENCE [LARGE SCALE GENOMIC DNA]</scope>
    <source>
        <strain evidence="4">ATCC 50818</strain>
    </source>
</reference>
<feature type="compositionally biased region" description="Polar residues" evidence="2">
    <location>
        <begin position="72"/>
        <end position="87"/>
    </location>
</feature>
<gene>
    <name evidence="4" type="ORF">PTSG_08618</name>
</gene>
<evidence type="ECO:0000313" key="5">
    <source>
        <dbReference type="Proteomes" id="UP000007799"/>
    </source>
</evidence>
<sequence>MGGKRTAAEADSSSGSSDDDEEPYSDEVGSDGDDASSVNDDATHMDEGDDDGNHLSMHRRLLRCPTGPCARTSASGPSQSRNTQTLPLTGGIEEATRQVDTSMAVPPSTKPASKRKKTTASTSSTASKERTPRGKKKGGPSATPSTSAKRSTQRRRKAAAPADSASDSDEEDEEEGEDVEANFLEPSGMYTAVMDELRKNSTASTERLCRMLTDMDRYRMNPRGFLSKWGFPREPFKSMEHAQAVAALPNRPVRQNISVRAVSKSEYPDAAVKVLQQTDRTPLHYRDLTKRTVDSGLLDGTSTNVHVTMNSQLNRCLDFYNAGHGYFGLMEWRHRDAILQVLKGKPVAEVVPPITRPRSKDDDDGDDGDGKDRARHGRGGGDGDDNGGDGGNDADKASAAGSATSSPRKGGEHGEQQQQQQAGGSWRKAGNDINMPFSAMLPSGTGPVVFEGHKLNPATVRGTQRKVKRWRGTQGWNEHWKTHDRPNMGSIHKTYHLGMGASSQGRCATGFPHLQVAMGSTDPRG</sequence>
<proteinExistence type="predicted"/>
<dbReference type="InterPro" id="IPR007759">
    <property type="entry name" value="Asxl_HARE-HTH"/>
</dbReference>
<dbReference type="Proteomes" id="UP000007799">
    <property type="component" value="Unassembled WGS sequence"/>
</dbReference>
<accession>F2UK71</accession>
<evidence type="ECO:0000259" key="3">
    <source>
        <dbReference type="PROSITE" id="PS51913"/>
    </source>
</evidence>
<feature type="region of interest" description="Disordered" evidence="2">
    <location>
        <begin position="461"/>
        <end position="487"/>
    </location>
</feature>
<organism evidence="5">
    <name type="scientific">Salpingoeca rosetta (strain ATCC 50818 / BSB-021)</name>
    <dbReference type="NCBI Taxonomy" id="946362"/>
    <lineage>
        <taxon>Eukaryota</taxon>
        <taxon>Choanoflagellata</taxon>
        <taxon>Craspedida</taxon>
        <taxon>Salpingoecidae</taxon>
        <taxon>Salpingoeca</taxon>
    </lineage>
</organism>
<dbReference type="OrthoDB" id="10684606at2759"/>
<keyword evidence="5" id="KW-1185">Reference proteome</keyword>
<feature type="region of interest" description="Disordered" evidence="2">
    <location>
        <begin position="1"/>
        <end position="187"/>
    </location>
</feature>
<evidence type="ECO:0000256" key="1">
    <source>
        <dbReference type="ARBA" id="ARBA00023163"/>
    </source>
</evidence>
<dbReference type="InParanoid" id="F2UK71"/>
<evidence type="ECO:0000313" key="4">
    <source>
        <dbReference type="EMBL" id="EGD77520.1"/>
    </source>
</evidence>
<evidence type="ECO:0000256" key="2">
    <source>
        <dbReference type="SAM" id="MobiDB-lite"/>
    </source>
</evidence>
<feature type="region of interest" description="Disordered" evidence="2">
    <location>
        <begin position="350"/>
        <end position="434"/>
    </location>
</feature>
<keyword evidence="1" id="KW-0804">Transcription</keyword>
<dbReference type="AlphaFoldDB" id="F2UK71"/>
<protein>
    <recommendedName>
        <fullName evidence="3">HTH HARE-type domain-containing protein</fullName>
    </recommendedName>
</protein>
<feature type="compositionally biased region" description="Acidic residues" evidence="2">
    <location>
        <begin position="17"/>
        <end position="34"/>
    </location>
</feature>
<dbReference type="RefSeq" id="XP_004990408.1">
    <property type="nucleotide sequence ID" value="XM_004990351.1"/>
</dbReference>
<dbReference type="KEGG" id="sre:PTSG_08618"/>
<feature type="domain" description="HTH HARE-type" evidence="3">
    <location>
        <begin position="265"/>
        <end position="332"/>
    </location>
</feature>
<dbReference type="Pfam" id="PF05066">
    <property type="entry name" value="HARE-HTH"/>
    <property type="match status" value="1"/>
</dbReference>